<keyword evidence="9" id="KW-1133">Transmembrane helix</keyword>
<gene>
    <name evidence="11" type="primary">prsK</name>
    <name evidence="11" type="ORF">H7F49_02615</name>
</gene>
<dbReference type="SUPFAM" id="SSF55874">
    <property type="entry name" value="ATPase domain of HSP90 chaperone/DNA topoisomerase II/histidine kinase"/>
    <property type="match status" value="1"/>
</dbReference>
<feature type="transmembrane region" description="Helical" evidence="9">
    <location>
        <begin position="76"/>
        <end position="97"/>
    </location>
</feature>
<evidence type="ECO:0000256" key="3">
    <source>
        <dbReference type="ARBA" id="ARBA00022553"/>
    </source>
</evidence>
<evidence type="ECO:0000313" key="11">
    <source>
        <dbReference type="EMBL" id="MBC2650590.1"/>
    </source>
</evidence>
<proteinExistence type="predicted"/>
<evidence type="ECO:0000256" key="2">
    <source>
        <dbReference type="ARBA" id="ARBA00012438"/>
    </source>
</evidence>
<evidence type="ECO:0000256" key="5">
    <source>
        <dbReference type="ARBA" id="ARBA00022741"/>
    </source>
</evidence>
<keyword evidence="9" id="KW-0812">Transmembrane</keyword>
<keyword evidence="7" id="KW-0067">ATP-binding</keyword>
<comment type="catalytic activity">
    <reaction evidence="1">
        <text>ATP + protein L-histidine = ADP + protein N-phospho-L-histidine.</text>
        <dbReference type="EC" id="2.7.13.3"/>
    </reaction>
</comment>
<dbReference type="PANTHER" id="PTHR43065">
    <property type="entry name" value="SENSOR HISTIDINE KINASE"/>
    <property type="match status" value="1"/>
</dbReference>
<feature type="transmembrane region" description="Helical" evidence="9">
    <location>
        <begin position="176"/>
        <end position="196"/>
    </location>
</feature>
<keyword evidence="4 11" id="KW-0808">Transferase</keyword>
<feature type="transmembrane region" description="Helical" evidence="9">
    <location>
        <begin position="235"/>
        <end position="260"/>
    </location>
</feature>
<evidence type="ECO:0000259" key="10">
    <source>
        <dbReference type="PROSITE" id="PS50109"/>
    </source>
</evidence>
<dbReference type="NCBIfam" id="TIGR02916">
    <property type="entry name" value="PEP_his_kin"/>
    <property type="match status" value="1"/>
</dbReference>
<evidence type="ECO:0000313" key="12">
    <source>
        <dbReference type="Proteomes" id="UP000520156"/>
    </source>
</evidence>
<dbReference type="GO" id="GO:0005524">
    <property type="term" value="F:ATP binding"/>
    <property type="evidence" value="ECO:0007669"/>
    <property type="project" value="UniProtKB-KW"/>
</dbReference>
<feature type="transmembrane region" description="Helical" evidence="9">
    <location>
        <begin position="208"/>
        <end position="229"/>
    </location>
</feature>
<dbReference type="PANTHER" id="PTHR43065:SF10">
    <property type="entry name" value="PEROXIDE STRESS-ACTIVATED HISTIDINE KINASE MAK3"/>
    <property type="match status" value="1"/>
</dbReference>
<accession>A0A7X1F567</accession>
<feature type="transmembrane region" description="Helical" evidence="9">
    <location>
        <begin position="142"/>
        <end position="164"/>
    </location>
</feature>
<dbReference type="InterPro" id="IPR014265">
    <property type="entry name" value="XrtA/PrsK"/>
</dbReference>
<dbReference type="InterPro" id="IPR036890">
    <property type="entry name" value="HATPase_C_sf"/>
</dbReference>
<keyword evidence="12" id="KW-1185">Reference proteome</keyword>
<dbReference type="EC" id="2.7.13.3" evidence="2"/>
<keyword evidence="6 11" id="KW-0418">Kinase</keyword>
<dbReference type="Proteomes" id="UP000520156">
    <property type="component" value="Unassembled WGS sequence"/>
</dbReference>
<keyword evidence="3" id="KW-0597">Phosphoprotein</keyword>
<dbReference type="EMBL" id="JACLAU010000002">
    <property type="protein sequence ID" value="MBC2650590.1"/>
    <property type="molecule type" value="Genomic_DNA"/>
</dbReference>
<keyword evidence="9" id="KW-0472">Membrane</keyword>
<dbReference type="InterPro" id="IPR004358">
    <property type="entry name" value="Sig_transdc_His_kin-like_C"/>
</dbReference>
<organism evidence="11 12">
    <name type="scientific">Novosphingobium aerophilum</name>
    <dbReference type="NCBI Taxonomy" id="2839843"/>
    <lineage>
        <taxon>Bacteria</taxon>
        <taxon>Pseudomonadati</taxon>
        <taxon>Pseudomonadota</taxon>
        <taxon>Alphaproteobacteria</taxon>
        <taxon>Sphingomonadales</taxon>
        <taxon>Sphingomonadaceae</taxon>
        <taxon>Novosphingobium</taxon>
    </lineage>
</organism>
<dbReference type="SUPFAM" id="SSF55781">
    <property type="entry name" value="GAF domain-like"/>
    <property type="match status" value="1"/>
</dbReference>
<name>A0A7X1F567_9SPHN</name>
<keyword evidence="8" id="KW-0902">Two-component regulatory system</keyword>
<dbReference type="Pfam" id="PF02518">
    <property type="entry name" value="HATPase_c"/>
    <property type="match status" value="1"/>
</dbReference>
<feature type="domain" description="Histidine kinase" evidence="10">
    <location>
        <begin position="464"/>
        <end position="666"/>
    </location>
</feature>
<sequence>MTLAIWLAGRRSAAGAAGTALLVALVLSATWAMAIAATNVDTHVAHMLEAGRNLAWLFVVYRLFSADGRHTLVRPIRPVMLSLAAIELFQILQGIIAPGFTFASSTSDVLFHMAIMFRLMFTIGGLVLLHNLYGGASVSTRAVLHWPTVGVAVLWLFDLNLYTVAYLTGAWPDELAALRGCALVATVAALLPGMTGRRAELRFSPSRAVAFELASLLGIGLYLLVMTALGKWLSYVGGGFASLFRFGFLLAGVAAAALVLPSRRLRGWLKVTLVKHLFRHRYDYRAEWLRFNRTIGRAGSGSAPLEQRAIQSLCDITDSPGGLLLGPNDHAELVLSAEWQWRTAEVPAPALSAEACAFFERTGLIVDMDQVRRGGDAQGEGKIVPAWLLCEPMAWALVPLLHFDRLVGVVVLARPKVARMLDWEDFDLLRVVGQQLASYLAEHAGQDALAEAARFDEFNRRIAFVMHDIKNLASQFSLLARNAERHAENPQFRADMLVTLRNSAEKLNALIVRLNRYGKNGREALVDFDVAALARTVAGQFDGRHPVVVNVEGAIPLLGHAEALEQALVHLVQNGVDASLPGTPVFIGLTREPAGVRIEIVDSGAGMSPDFIRTKLFKPFVSSKSGGFGIGACEARELVHGMGGRLDVESREGIGSRFIIRLPLEPAASASEASAPQSVPQQKVA</sequence>
<evidence type="ECO:0000256" key="6">
    <source>
        <dbReference type="ARBA" id="ARBA00022777"/>
    </source>
</evidence>
<dbReference type="SMART" id="SM00387">
    <property type="entry name" value="HATPase_c"/>
    <property type="match status" value="1"/>
</dbReference>
<feature type="transmembrane region" description="Helical" evidence="9">
    <location>
        <begin position="109"/>
        <end position="130"/>
    </location>
</feature>
<dbReference type="Gene3D" id="3.30.565.10">
    <property type="entry name" value="Histidine kinase-like ATPase, C-terminal domain"/>
    <property type="match status" value="1"/>
</dbReference>
<dbReference type="GO" id="GO:0000160">
    <property type="term" value="P:phosphorelay signal transduction system"/>
    <property type="evidence" value="ECO:0007669"/>
    <property type="project" value="UniProtKB-KW"/>
</dbReference>
<comment type="caution">
    <text evidence="11">The sequence shown here is derived from an EMBL/GenBank/DDBJ whole genome shotgun (WGS) entry which is preliminary data.</text>
</comment>
<dbReference type="Gene3D" id="3.30.450.40">
    <property type="match status" value="1"/>
</dbReference>
<evidence type="ECO:0000256" key="1">
    <source>
        <dbReference type="ARBA" id="ARBA00000085"/>
    </source>
</evidence>
<reference evidence="11 12" key="1">
    <citation type="submission" date="2020-08" db="EMBL/GenBank/DDBJ databases">
        <title>The genome sequence of Novosphingobium flavum 4Y4.</title>
        <authorList>
            <person name="Liu Y."/>
        </authorList>
    </citation>
    <scope>NUCLEOTIDE SEQUENCE [LARGE SCALE GENOMIC DNA]</scope>
    <source>
        <strain evidence="11 12">4Y4</strain>
    </source>
</reference>
<dbReference type="InterPro" id="IPR003594">
    <property type="entry name" value="HATPase_dom"/>
</dbReference>
<evidence type="ECO:0000256" key="4">
    <source>
        <dbReference type="ARBA" id="ARBA00022679"/>
    </source>
</evidence>
<dbReference type="InterPro" id="IPR005467">
    <property type="entry name" value="His_kinase_dom"/>
</dbReference>
<evidence type="ECO:0000256" key="9">
    <source>
        <dbReference type="SAM" id="Phobius"/>
    </source>
</evidence>
<evidence type="ECO:0000256" key="8">
    <source>
        <dbReference type="ARBA" id="ARBA00023012"/>
    </source>
</evidence>
<dbReference type="InterPro" id="IPR029016">
    <property type="entry name" value="GAF-like_dom_sf"/>
</dbReference>
<keyword evidence="5" id="KW-0547">Nucleotide-binding</keyword>
<dbReference type="GO" id="GO:0004673">
    <property type="term" value="F:protein histidine kinase activity"/>
    <property type="evidence" value="ECO:0007669"/>
    <property type="project" value="UniProtKB-EC"/>
</dbReference>
<evidence type="ECO:0000256" key="7">
    <source>
        <dbReference type="ARBA" id="ARBA00022840"/>
    </source>
</evidence>
<dbReference type="PRINTS" id="PR00344">
    <property type="entry name" value="BCTRLSENSOR"/>
</dbReference>
<feature type="transmembrane region" description="Helical" evidence="9">
    <location>
        <begin position="44"/>
        <end position="64"/>
    </location>
</feature>
<dbReference type="PROSITE" id="PS50109">
    <property type="entry name" value="HIS_KIN"/>
    <property type="match status" value="1"/>
</dbReference>
<dbReference type="AlphaFoldDB" id="A0A7X1F567"/>
<protein>
    <recommendedName>
        <fullName evidence="2">histidine kinase</fullName>
        <ecNumber evidence="2">2.7.13.3</ecNumber>
    </recommendedName>
</protein>